<gene>
    <name evidence="2" type="ORF">R0G64_06320</name>
</gene>
<dbReference type="Pfam" id="PF22513">
    <property type="entry name" value="FitA-like_RHH"/>
    <property type="match status" value="1"/>
</dbReference>
<dbReference type="InterPro" id="IPR013321">
    <property type="entry name" value="Arc_rbn_hlx_hlx"/>
</dbReference>
<dbReference type="CDD" id="cd00093">
    <property type="entry name" value="HTH_XRE"/>
    <property type="match status" value="1"/>
</dbReference>
<reference evidence="2 3" key="1">
    <citation type="submission" date="2023-10" db="EMBL/GenBank/DDBJ databases">
        <title>Pseudomonas otitidis isolated from a paediatric patient with cystic fibrosis in Chile.</title>
        <authorList>
            <person name="Amsteins-Romero L."/>
            <person name="Opazo-Capurro A."/>
            <person name="Matus-Kohler M."/>
            <person name="Gonzalez-Rocha G."/>
        </authorList>
    </citation>
    <scope>NUCLEOTIDE SEQUENCE [LARGE SCALE GENOMIC DNA]</scope>
    <source>
        <strain evidence="2 3">P-714</strain>
    </source>
</reference>
<dbReference type="Gene3D" id="1.10.260.40">
    <property type="entry name" value="lambda repressor-like DNA-binding domains"/>
    <property type="match status" value="1"/>
</dbReference>
<evidence type="ECO:0000313" key="2">
    <source>
        <dbReference type="EMBL" id="MDV3439047.1"/>
    </source>
</evidence>
<dbReference type="PROSITE" id="PS50943">
    <property type="entry name" value="HTH_CROC1"/>
    <property type="match status" value="1"/>
</dbReference>
<dbReference type="EMBL" id="JAWJUL010000017">
    <property type="protein sequence ID" value="MDV3439047.1"/>
    <property type="molecule type" value="Genomic_DNA"/>
</dbReference>
<evidence type="ECO:0000313" key="3">
    <source>
        <dbReference type="Proteomes" id="UP001273935"/>
    </source>
</evidence>
<name>A0ABU3XMA9_9GAMM</name>
<protein>
    <recommendedName>
        <fullName evidence="1">HTH cro/C1-type domain-containing protein</fullName>
    </recommendedName>
</protein>
<feature type="domain" description="HTH cro/C1-type" evidence="1">
    <location>
        <begin position="88"/>
        <end position="129"/>
    </location>
</feature>
<dbReference type="RefSeq" id="WP_317233595.1">
    <property type="nucleotide sequence ID" value="NZ_JAWJUL010000017.1"/>
</dbReference>
<dbReference type="Proteomes" id="UP001273935">
    <property type="component" value="Unassembled WGS sequence"/>
</dbReference>
<evidence type="ECO:0000259" key="1">
    <source>
        <dbReference type="PROSITE" id="PS50943"/>
    </source>
</evidence>
<proteinExistence type="predicted"/>
<accession>A0ABU3XMA9</accession>
<comment type="caution">
    <text evidence="2">The sequence shown here is derived from an EMBL/GenBank/DDBJ whole genome shotgun (WGS) entry which is preliminary data.</text>
</comment>
<sequence length="331" mass="37486">MFNSDAPSGKITVRNLPSEVLNALSQLAERHDRSLEAEARQAIRAWVQPQIAGEQRNTRVTLIGQRLRYLQTEISELRPSKLATPSRLAEALGWTHAGNVERWFVGEEEPSLTELSQIADLLGCKKDWLLHGEGSPYSSVYTRIPEDAFLGSDWLLTPSESGESPKIHLIRNKSESGEFAFVKSFSDWNSQTFSTPYHISEVIGAGGESSLASLSLVLQGLYKRWTGKGGSSVFVEGYLVSESAYSSLLAGKRHPMNVLRHEEKSCWWEDFWDENQFRDHNYWPGWKNITERIARVIEGRPTLKEQRERLNGIKDNFELPQTPEQNPSALE</sequence>
<dbReference type="Gene3D" id="1.10.1220.10">
    <property type="entry name" value="Met repressor-like"/>
    <property type="match status" value="1"/>
</dbReference>
<keyword evidence="3" id="KW-1185">Reference proteome</keyword>
<dbReference type="InterPro" id="IPR001387">
    <property type="entry name" value="Cro/C1-type_HTH"/>
</dbReference>
<dbReference type="InterPro" id="IPR053853">
    <property type="entry name" value="FitA-like_RHH"/>
</dbReference>
<dbReference type="InterPro" id="IPR010985">
    <property type="entry name" value="Ribbon_hlx_hlx"/>
</dbReference>
<dbReference type="SUPFAM" id="SSF47598">
    <property type="entry name" value="Ribbon-helix-helix"/>
    <property type="match status" value="1"/>
</dbReference>
<organism evidence="2 3">
    <name type="scientific">Metapseudomonas otitidis</name>
    <dbReference type="NCBI Taxonomy" id="319939"/>
    <lineage>
        <taxon>Bacteria</taxon>
        <taxon>Pseudomonadati</taxon>
        <taxon>Pseudomonadota</taxon>
        <taxon>Gammaproteobacteria</taxon>
        <taxon>Pseudomonadales</taxon>
        <taxon>Pseudomonadaceae</taxon>
        <taxon>Metapseudomonas</taxon>
    </lineage>
</organism>
<dbReference type="InterPro" id="IPR010982">
    <property type="entry name" value="Lambda_DNA-bd_dom_sf"/>
</dbReference>
<dbReference type="SUPFAM" id="SSF47413">
    <property type="entry name" value="lambda repressor-like DNA-binding domains"/>
    <property type="match status" value="1"/>
</dbReference>